<feature type="compositionally biased region" description="Acidic residues" evidence="1">
    <location>
        <begin position="270"/>
        <end position="283"/>
    </location>
</feature>
<dbReference type="PANTHER" id="PTHR35391:SF5">
    <property type="entry name" value="DUF6590 DOMAIN-CONTAINING PROTEIN"/>
    <property type="match status" value="1"/>
</dbReference>
<feature type="compositionally biased region" description="Polar residues" evidence="1">
    <location>
        <begin position="215"/>
        <end position="232"/>
    </location>
</feature>
<feature type="compositionally biased region" description="Acidic residues" evidence="1">
    <location>
        <begin position="233"/>
        <end position="249"/>
    </location>
</feature>
<accession>A0A6G1H761</accession>
<evidence type="ECO:0000259" key="2">
    <source>
        <dbReference type="Pfam" id="PF20233"/>
    </source>
</evidence>
<evidence type="ECO:0000313" key="3">
    <source>
        <dbReference type="EMBL" id="KAF1988839.1"/>
    </source>
</evidence>
<dbReference type="InterPro" id="IPR046497">
    <property type="entry name" value="DUF6590"/>
</dbReference>
<dbReference type="Proteomes" id="UP000800041">
    <property type="component" value="Unassembled WGS sequence"/>
</dbReference>
<sequence>MKELQEQRETLKDLTQRKQGKKFFKLGKVIKILWPEPASEPGDLRSEYTHKMGLGELGFVKIRWFVVIREGEDFCLCLPIQTYRRQGVSKHGVIKADHCIIYTGETCPTPMDAEAPSEGEAGMRREIKVNTRSRRDKLDPLSRLNFAPVYTVEHNVKVYDFGSVDDNYLHRLVHQWKAVFDRFDHSVLPDTLGDVVEEPEPDVPVTSPRTPYVTAVTQQESEQSQWLQNSDMGETDADQTADAGEDLDIPDLSGLALEDPEASYGNQTGAEEEENAGQEEDADAANQERIDEILSNLSPDQRALFWETYAAQQSSSQQETATPQRRRRR</sequence>
<protein>
    <recommendedName>
        <fullName evidence="2">DUF6590 domain-containing protein</fullName>
    </recommendedName>
</protein>
<proteinExistence type="predicted"/>
<keyword evidence="4" id="KW-1185">Reference proteome</keyword>
<dbReference type="EMBL" id="ML977147">
    <property type="protein sequence ID" value="KAF1988839.1"/>
    <property type="molecule type" value="Genomic_DNA"/>
</dbReference>
<dbReference type="OrthoDB" id="3559580at2759"/>
<feature type="region of interest" description="Disordered" evidence="1">
    <location>
        <begin position="194"/>
        <end position="287"/>
    </location>
</feature>
<feature type="region of interest" description="Disordered" evidence="1">
    <location>
        <begin position="308"/>
        <end position="329"/>
    </location>
</feature>
<name>A0A6G1H761_9PEZI</name>
<feature type="domain" description="DUF6590" evidence="2">
    <location>
        <begin position="21"/>
        <end position="173"/>
    </location>
</feature>
<reference evidence="3" key="1">
    <citation type="journal article" date="2020" name="Stud. Mycol.">
        <title>101 Dothideomycetes genomes: a test case for predicting lifestyles and emergence of pathogens.</title>
        <authorList>
            <person name="Haridas S."/>
            <person name="Albert R."/>
            <person name="Binder M."/>
            <person name="Bloem J."/>
            <person name="Labutti K."/>
            <person name="Salamov A."/>
            <person name="Andreopoulos B."/>
            <person name="Baker S."/>
            <person name="Barry K."/>
            <person name="Bills G."/>
            <person name="Bluhm B."/>
            <person name="Cannon C."/>
            <person name="Castanera R."/>
            <person name="Culley D."/>
            <person name="Daum C."/>
            <person name="Ezra D."/>
            <person name="Gonzalez J."/>
            <person name="Henrissat B."/>
            <person name="Kuo A."/>
            <person name="Liang C."/>
            <person name="Lipzen A."/>
            <person name="Lutzoni F."/>
            <person name="Magnuson J."/>
            <person name="Mondo S."/>
            <person name="Nolan M."/>
            <person name="Ohm R."/>
            <person name="Pangilinan J."/>
            <person name="Park H.-J."/>
            <person name="Ramirez L."/>
            <person name="Alfaro M."/>
            <person name="Sun H."/>
            <person name="Tritt A."/>
            <person name="Yoshinaga Y."/>
            <person name="Zwiers L.-H."/>
            <person name="Turgeon B."/>
            <person name="Goodwin S."/>
            <person name="Spatafora J."/>
            <person name="Crous P."/>
            <person name="Grigoriev I."/>
        </authorList>
    </citation>
    <scope>NUCLEOTIDE SEQUENCE</scope>
    <source>
        <strain evidence="3">CBS 113979</strain>
    </source>
</reference>
<gene>
    <name evidence="3" type="ORF">K402DRAFT_20901</name>
</gene>
<dbReference type="PANTHER" id="PTHR35391">
    <property type="entry name" value="C2H2-TYPE DOMAIN-CONTAINING PROTEIN-RELATED"/>
    <property type="match status" value="1"/>
</dbReference>
<evidence type="ECO:0000256" key="1">
    <source>
        <dbReference type="SAM" id="MobiDB-lite"/>
    </source>
</evidence>
<organism evidence="3 4">
    <name type="scientific">Aulographum hederae CBS 113979</name>
    <dbReference type="NCBI Taxonomy" id="1176131"/>
    <lineage>
        <taxon>Eukaryota</taxon>
        <taxon>Fungi</taxon>
        <taxon>Dikarya</taxon>
        <taxon>Ascomycota</taxon>
        <taxon>Pezizomycotina</taxon>
        <taxon>Dothideomycetes</taxon>
        <taxon>Pleosporomycetidae</taxon>
        <taxon>Aulographales</taxon>
        <taxon>Aulographaceae</taxon>
    </lineage>
</organism>
<dbReference type="AlphaFoldDB" id="A0A6G1H761"/>
<dbReference type="Pfam" id="PF20233">
    <property type="entry name" value="DUF6590"/>
    <property type="match status" value="1"/>
</dbReference>
<evidence type="ECO:0000313" key="4">
    <source>
        <dbReference type="Proteomes" id="UP000800041"/>
    </source>
</evidence>